<accession>A0A1M4SVP4</accession>
<keyword evidence="1" id="KW-0812">Transmembrane</keyword>
<dbReference type="STRING" id="1155689.SAMN05444278_101344"/>
<keyword evidence="1" id="KW-1133">Transmembrane helix</keyword>
<reference evidence="2 3" key="1">
    <citation type="submission" date="2016-11" db="EMBL/GenBank/DDBJ databases">
        <authorList>
            <person name="Jaros S."/>
            <person name="Januszkiewicz K."/>
            <person name="Wedrychowicz H."/>
        </authorList>
    </citation>
    <scope>NUCLEOTIDE SEQUENCE [LARGE SCALE GENOMIC DNA]</scope>
    <source>
        <strain evidence="2 3">DSM 25661</strain>
    </source>
</reference>
<dbReference type="AlphaFoldDB" id="A0A1M4SVP4"/>
<feature type="transmembrane region" description="Helical" evidence="1">
    <location>
        <begin position="6"/>
        <end position="23"/>
    </location>
</feature>
<sequence length="58" mass="6423">MLSTILIILGTLLLINLLLLIFSSNSKSKKSTKTKIKLNGPKSLAKSKKTKYVLYADK</sequence>
<dbReference type="Proteomes" id="UP000184462">
    <property type="component" value="Unassembled WGS sequence"/>
</dbReference>
<protein>
    <submittedName>
        <fullName evidence="2">Uncharacterized protein</fullName>
    </submittedName>
</protein>
<name>A0A1M4SVP4_9FLAO</name>
<evidence type="ECO:0000256" key="1">
    <source>
        <dbReference type="SAM" id="Phobius"/>
    </source>
</evidence>
<evidence type="ECO:0000313" key="3">
    <source>
        <dbReference type="Proteomes" id="UP000184462"/>
    </source>
</evidence>
<proteinExistence type="predicted"/>
<dbReference type="EMBL" id="FQTW01000001">
    <property type="protein sequence ID" value="SHE36107.1"/>
    <property type="molecule type" value="Genomic_DNA"/>
</dbReference>
<evidence type="ECO:0000313" key="2">
    <source>
        <dbReference type="EMBL" id="SHE36107.1"/>
    </source>
</evidence>
<keyword evidence="3" id="KW-1185">Reference proteome</keyword>
<organism evidence="2 3">
    <name type="scientific">Psychroflexus salarius</name>
    <dbReference type="NCBI Taxonomy" id="1155689"/>
    <lineage>
        <taxon>Bacteria</taxon>
        <taxon>Pseudomonadati</taxon>
        <taxon>Bacteroidota</taxon>
        <taxon>Flavobacteriia</taxon>
        <taxon>Flavobacteriales</taxon>
        <taxon>Flavobacteriaceae</taxon>
        <taxon>Psychroflexus</taxon>
    </lineage>
</organism>
<keyword evidence="1" id="KW-0472">Membrane</keyword>
<gene>
    <name evidence="2" type="ORF">SAMN05444278_101344</name>
</gene>